<evidence type="ECO:0000256" key="2">
    <source>
        <dbReference type="ARBA" id="ARBA00012438"/>
    </source>
</evidence>
<dbReference type="InterPro" id="IPR001789">
    <property type="entry name" value="Sig_transdc_resp-reg_receiver"/>
</dbReference>
<dbReference type="EMBL" id="JAMQPR010000001">
    <property type="protein sequence ID" value="MCW7503042.1"/>
    <property type="molecule type" value="Genomic_DNA"/>
</dbReference>
<dbReference type="InterPro" id="IPR036890">
    <property type="entry name" value="HATPase_C_sf"/>
</dbReference>
<dbReference type="Gene3D" id="3.30.565.10">
    <property type="entry name" value="Histidine kinase-like ATPase, C-terminal domain"/>
    <property type="match status" value="1"/>
</dbReference>
<dbReference type="SMART" id="SM00448">
    <property type="entry name" value="REC"/>
    <property type="match status" value="1"/>
</dbReference>
<name>A0ABT3M4S4_9LEPT</name>
<evidence type="ECO:0000313" key="7">
    <source>
        <dbReference type="EMBL" id="MCW7503042.1"/>
    </source>
</evidence>
<dbReference type="SUPFAM" id="SSF52172">
    <property type="entry name" value="CheY-like"/>
    <property type="match status" value="1"/>
</dbReference>
<dbReference type="InterPro" id="IPR003594">
    <property type="entry name" value="HATPase_dom"/>
</dbReference>
<dbReference type="PANTHER" id="PTHR43047:SF72">
    <property type="entry name" value="OSMOSENSING HISTIDINE PROTEIN KINASE SLN1"/>
    <property type="match status" value="1"/>
</dbReference>
<evidence type="ECO:0000259" key="6">
    <source>
        <dbReference type="PROSITE" id="PS50110"/>
    </source>
</evidence>
<evidence type="ECO:0000313" key="8">
    <source>
        <dbReference type="Proteomes" id="UP001208794"/>
    </source>
</evidence>
<comment type="caution">
    <text evidence="7">The sequence shown here is derived from an EMBL/GenBank/DDBJ whole genome shotgun (WGS) entry which is preliminary data.</text>
</comment>
<feature type="modified residue" description="4-aspartylphosphate" evidence="5">
    <location>
        <position position="60"/>
    </location>
</feature>
<keyword evidence="5" id="KW-0597">Phosphoprotein</keyword>
<keyword evidence="4" id="KW-0418">Kinase</keyword>
<organism evidence="7 8">
    <name type="scientific">Leptospira paudalimensis</name>
    <dbReference type="NCBI Taxonomy" id="2950024"/>
    <lineage>
        <taxon>Bacteria</taxon>
        <taxon>Pseudomonadati</taxon>
        <taxon>Spirochaetota</taxon>
        <taxon>Spirochaetia</taxon>
        <taxon>Leptospirales</taxon>
        <taxon>Leptospiraceae</taxon>
        <taxon>Leptospira</taxon>
    </lineage>
</organism>
<evidence type="ECO:0000256" key="4">
    <source>
        <dbReference type="ARBA" id="ARBA00022777"/>
    </source>
</evidence>
<evidence type="ECO:0000256" key="1">
    <source>
        <dbReference type="ARBA" id="ARBA00000085"/>
    </source>
</evidence>
<protein>
    <recommendedName>
        <fullName evidence="2">histidine kinase</fullName>
        <ecNumber evidence="2">2.7.13.3</ecNumber>
    </recommendedName>
</protein>
<evidence type="ECO:0000256" key="3">
    <source>
        <dbReference type="ARBA" id="ARBA00022679"/>
    </source>
</evidence>
<dbReference type="RefSeq" id="WP_265357103.1">
    <property type="nucleotide sequence ID" value="NZ_JAMQPR010000001.1"/>
</dbReference>
<dbReference type="Gene3D" id="3.40.50.2300">
    <property type="match status" value="1"/>
</dbReference>
<dbReference type="EC" id="2.7.13.3" evidence="2"/>
<keyword evidence="3" id="KW-0808">Transferase</keyword>
<dbReference type="CDD" id="cd00075">
    <property type="entry name" value="HATPase"/>
    <property type="match status" value="1"/>
</dbReference>
<feature type="domain" description="Response regulatory" evidence="6">
    <location>
        <begin position="11"/>
        <end position="125"/>
    </location>
</feature>
<sequence length="423" mass="48734">MEKGSILEGKRILVAEDDAVLGFYLKQQLTELGYQVVHAKDGKLALQYFQDNPFPVVITDHEMPGLNGEELITAVNAYDVEPVIMMITGNTDPKFIVKVMKLGIFDYIIKPIQDFEIAIKVKRAFEFYGMKRVETISRKEQQLRLEGQLEWIQWKEKMSSVGKFKRQNQNLFESLKHSFCQGAGFGALVSILKMIRDTCEFDGKFYKIETELMELIQTNADMAEKSLNQFAEIDSLISSDVTLKKYTIQEFYQELKTWLDEISDILKIQNHKVVISDINQNHSVKFLLVNGICFKKSFIEIMTNACKFSVPNSTITVIIKVELEWFKCAVYNEPIPNYDGTIGIPIQYEHLIFEPFYRLSKNVFERYGTLDFGLGLSYVDTCIKKHDGKISIFNVKDHLDWNGNPKTKVAFQLALPIQLMNKS</sequence>
<dbReference type="Pfam" id="PF02518">
    <property type="entry name" value="HATPase_c"/>
    <property type="match status" value="1"/>
</dbReference>
<reference evidence="7 8" key="1">
    <citation type="submission" date="2022-06" db="EMBL/GenBank/DDBJ databases">
        <title>Leptospira isolates from biofilms formed at urban environments.</title>
        <authorList>
            <person name="Ribeiro P.S."/>
            <person name="Sousa T."/>
            <person name="Carvalho N."/>
            <person name="Aburjaile F."/>
            <person name="Neves F."/>
            <person name="Oliveira D."/>
            <person name="Blanco L."/>
            <person name="Lima J."/>
            <person name="Costa F."/>
            <person name="Brenig B."/>
            <person name="Soares S."/>
            <person name="Ramos R."/>
            <person name="Goes-Neto A."/>
            <person name="Matiuzzi M."/>
            <person name="Azevedo V."/>
            <person name="Ristow P."/>
        </authorList>
    </citation>
    <scope>NUCLEOTIDE SEQUENCE [LARGE SCALE GENOMIC DNA]</scope>
    <source>
        <strain evidence="7 8">VSF14</strain>
    </source>
</reference>
<dbReference type="PANTHER" id="PTHR43047">
    <property type="entry name" value="TWO-COMPONENT HISTIDINE PROTEIN KINASE"/>
    <property type="match status" value="1"/>
</dbReference>
<evidence type="ECO:0000256" key="5">
    <source>
        <dbReference type="PROSITE-ProRule" id="PRU00169"/>
    </source>
</evidence>
<dbReference type="SMART" id="SM00387">
    <property type="entry name" value="HATPase_c"/>
    <property type="match status" value="1"/>
</dbReference>
<keyword evidence="8" id="KW-1185">Reference proteome</keyword>
<comment type="catalytic activity">
    <reaction evidence="1">
        <text>ATP + protein L-histidine = ADP + protein N-phospho-L-histidine.</text>
        <dbReference type="EC" id="2.7.13.3"/>
    </reaction>
</comment>
<gene>
    <name evidence="7" type="ORF">ND855_02815</name>
</gene>
<dbReference type="PROSITE" id="PS50110">
    <property type="entry name" value="RESPONSE_REGULATORY"/>
    <property type="match status" value="1"/>
</dbReference>
<dbReference type="InterPro" id="IPR011006">
    <property type="entry name" value="CheY-like_superfamily"/>
</dbReference>
<dbReference type="CDD" id="cd00156">
    <property type="entry name" value="REC"/>
    <property type="match status" value="1"/>
</dbReference>
<dbReference type="Proteomes" id="UP001208794">
    <property type="component" value="Unassembled WGS sequence"/>
</dbReference>
<accession>A0ABT3M4S4</accession>
<proteinExistence type="predicted"/>
<dbReference type="Pfam" id="PF00072">
    <property type="entry name" value="Response_reg"/>
    <property type="match status" value="1"/>
</dbReference>
<dbReference type="SUPFAM" id="SSF55874">
    <property type="entry name" value="ATPase domain of HSP90 chaperone/DNA topoisomerase II/histidine kinase"/>
    <property type="match status" value="1"/>
</dbReference>